<dbReference type="OrthoDB" id="303271at2759"/>
<feature type="compositionally biased region" description="Basic and acidic residues" evidence="1">
    <location>
        <begin position="118"/>
        <end position="139"/>
    </location>
</feature>
<evidence type="ECO:0000313" key="2">
    <source>
        <dbReference type="EMBL" id="CAD8116960.1"/>
    </source>
</evidence>
<organism evidence="2 3">
    <name type="scientific">Paramecium sonneborni</name>
    <dbReference type="NCBI Taxonomy" id="65129"/>
    <lineage>
        <taxon>Eukaryota</taxon>
        <taxon>Sar</taxon>
        <taxon>Alveolata</taxon>
        <taxon>Ciliophora</taxon>
        <taxon>Intramacronucleata</taxon>
        <taxon>Oligohymenophorea</taxon>
        <taxon>Peniculida</taxon>
        <taxon>Parameciidae</taxon>
        <taxon>Paramecium</taxon>
    </lineage>
</organism>
<dbReference type="EMBL" id="CAJJDN010000112">
    <property type="protein sequence ID" value="CAD8116960.1"/>
    <property type="molecule type" value="Genomic_DNA"/>
</dbReference>
<protein>
    <submittedName>
        <fullName evidence="2">Uncharacterized protein</fullName>
    </submittedName>
</protein>
<feature type="compositionally biased region" description="Basic and acidic residues" evidence="1">
    <location>
        <begin position="87"/>
        <end position="96"/>
    </location>
</feature>
<keyword evidence="3" id="KW-1185">Reference proteome</keyword>
<evidence type="ECO:0000256" key="1">
    <source>
        <dbReference type="SAM" id="MobiDB-lite"/>
    </source>
</evidence>
<comment type="caution">
    <text evidence="2">The sequence shown here is derived from an EMBL/GenBank/DDBJ whole genome shotgun (WGS) entry which is preliminary data.</text>
</comment>
<feature type="region of interest" description="Disordered" evidence="1">
    <location>
        <begin position="114"/>
        <end position="139"/>
    </location>
</feature>
<dbReference type="AlphaFoldDB" id="A0A8S1QQX6"/>
<proteinExistence type="predicted"/>
<sequence>MQQYQKTFIGKPLDRNLIVRSTLKLPQISIGTMNIPNRSSEHIRNSRLHTKTKTRDTIKAVVKERPHFKQLPSDRTMPTLPSLNSPRSEDEGESTHKSQFSLRRTVIDTLSLRQSRRTSVEKDRFKEEKKEEKKEEERVDYQLLDREIEKSQNQQIINQQQLQTSNSNNNEFNLNQQNLDEVIEEPIEEIRPKKESQSIRPKNESVSSQFTQPTDEIHSVWDNVDLYLRGVQFDEFDQQTQLQSFLQLYKMRSGGFPGQRENLSNEEVIRRAAEYAKGNRQVFKKYFPTKQVVFENDEDYTQQYDVNNDANFQKFQKYIQKYNQQ</sequence>
<feature type="region of interest" description="Disordered" evidence="1">
    <location>
        <begin position="191"/>
        <end position="211"/>
    </location>
</feature>
<evidence type="ECO:0000313" key="3">
    <source>
        <dbReference type="Proteomes" id="UP000692954"/>
    </source>
</evidence>
<feature type="compositionally biased region" description="Basic and acidic residues" evidence="1">
    <location>
        <begin position="191"/>
        <end position="203"/>
    </location>
</feature>
<name>A0A8S1QQX6_9CILI</name>
<gene>
    <name evidence="2" type="ORF">PSON_ATCC_30995.1.T1120132</name>
</gene>
<reference evidence="2" key="1">
    <citation type="submission" date="2021-01" db="EMBL/GenBank/DDBJ databases">
        <authorList>
            <consortium name="Genoscope - CEA"/>
            <person name="William W."/>
        </authorList>
    </citation>
    <scope>NUCLEOTIDE SEQUENCE</scope>
</reference>
<feature type="region of interest" description="Disordered" evidence="1">
    <location>
        <begin position="64"/>
        <end position="102"/>
    </location>
</feature>
<accession>A0A8S1QQX6</accession>
<dbReference type="Proteomes" id="UP000692954">
    <property type="component" value="Unassembled WGS sequence"/>
</dbReference>